<accession>A0ABV3ZIT6</accession>
<evidence type="ECO:0000313" key="2">
    <source>
        <dbReference type="EMBL" id="MEX6689480.1"/>
    </source>
</evidence>
<evidence type="ECO:0000256" key="1">
    <source>
        <dbReference type="SAM" id="Coils"/>
    </source>
</evidence>
<evidence type="ECO:0000313" key="3">
    <source>
        <dbReference type="Proteomes" id="UP001560573"/>
    </source>
</evidence>
<proteinExistence type="predicted"/>
<dbReference type="Proteomes" id="UP001560573">
    <property type="component" value="Unassembled WGS sequence"/>
</dbReference>
<gene>
    <name evidence="2" type="ORF">QTN47_18375</name>
</gene>
<dbReference type="RefSeq" id="WP_369330887.1">
    <property type="nucleotide sequence ID" value="NZ_JAULBC010000006.1"/>
</dbReference>
<reference evidence="2 3" key="1">
    <citation type="submission" date="2023-07" db="EMBL/GenBank/DDBJ databases">
        <authorList>
            <person name="Lian W.-H."/>
        </authorList>
    </citation>
    <scope>NUCLEOTIDE SEQUENCE [LARGE SCALE GENOMIC DNA]</scope>
    <source>
        <strain evidence="2 3">SYSU DXS3180</strain>
    </source>
</reference>
<feature type="coiled-coil region" evidence="1">
    <location>
        <begin position="106"/>
        <end position="133"/>
    </location>
</feature>
<protein>
    <submittedName>
        <fullName evidence="2">Uncharacterized protein</fullName>
    </submittedName>
</protein>
<sequence>MNKLAGTETDQYKHNCMSQDKVEQIQYEIDTWKRLLTFMMDENIWLKNRLVEILKKELGRANLTSIEAFHNSFIREDDMISVLRNDISEFSKILKSEQIIPESALIAEADNKLENIRRHISLLEKDFSRLKLDFNKYLLQHV</sequence>
<keyword evidence="1" id="KW-0175">Coiled coil</keyword>
<comment type="caution">
    <text evidence="2">The sequence shown here is derived from an EMBL/GenBank/DDBJ whole genome shotgun (WGS) entry which is preliminary data.</text>
</comment>
<name>A0ABV3ZIT6_9BACT</name>
<keyword evidence="3" id="KW-1185">Reference proteome</keyword>
<organism evidence="2 3">
    <name type="scientific">Danxiaibacter flavus</name>
    <dbReference type="NCBI Taxonomy" id="3049108"/>
    <lineage>
        <taxon>Bacteria</taxon>
        <taxon>Pseudomonadati</taxon>
        <taxon>Bacteroidota</taxon>
        <taxon>Chitinophagia</taxon>
        <taxon>Chitinophagales</taxon>
        <taxon>Chitinophagaceae</taxon>
        <taxon>Danxiaibacter</taxon>
    </lineage>
</organism>
<dbReference type="EMBL" id="JAULBC010000006">
    <property type="protein sequence ID" value="MEX6689480.1"/>
    <property type="molecule type" value="Genomic_DNA"/>
</dbReference>